<comment type="caution">
    <text evidence="2">The sequence shown here is derived from an EMBL/GenBank/DDBJ whole genome shotgun (WGS) entry which is preliminary data.</text>
</comment>
<proteinExistence type="inferred from homology"/>
<dbReference type="AlphaFoldDB" id="A0A9X1K2M8"/>
<gene>
    <name evidence="2" type="ORF">KX928_21780</name>
</gene>
<sequence length="104" mass="10531">MASSVIEEDLIIEGNIKSGEGNVEVKGKVMGDVTAQSVVVQTGGAIDGALSAKTVVIEGKHKGKLQCDDLKLASTSSVQADVSAQTMTSESGAKVAGKIQITGK</sequence>
<reference evidence="2" key="1">
    <citation type="submission" date="2021-07" db="EMBL/GenBank/DDBJ databases">
        <title>Roseobacter insulae sp. nov., isolated from a tidal flat.</title>
        <authorList>
            <person name="Park S."/>
            <person name="Yoon J.-H."/>
        </authorList>
    </citation>
    <scope>NUCLEOTIDE SEQUENCE</scope>
    <source>
        <strain evidence="2">YSTF-M11</strain>
    </source>
</reference>
<dbReference type="PANTHER" id="PTHR35024">
    <property type="entry name" value="HYPOTHETICAL CYTOSOLIC PROTEIN"/>
    <property type="match status" value="1"/>
</dbReference>
<evidence type="ECO:0000313" key="2">
    <source>
        <dbReference type="EMBL" id="MBW4710429.1"/>
    </source>
</evidence>
<protein>
    <submittedName>
        <fullName evidence="2">Polymer-forming cytoskeletal protein</fullName>
    </submittedName>
</protein>
<accession>A0A9X1K2M8</accession>
<dbReference type="EMBL" id="JAHXDN010000008">
    <property type="protein sequence ID" value="MBW4710429.1"/>
    <property type="molecule type" value="Genomic_DNA"/>
</dbReference>
<evidence type="ECO:0000256" key="1">
    <source>
        <dbReference type="ARBA" id="ARBA00044755"/>
    </source>
</evidence>
<evidence type="ECO:0000313" key="3">
    <source>
        <dbReference type="Proteomes" id="UP001138661"/>
    </source>
</evidence>
<organism evidence="2 3">
    <name type="scientific">Roseobacter insulae</name>
    <dbReference type="NCBI Taxonomy" id="2859783"/>
    <lineage>
        <taxon>Bacteria</taxon>
        <taxon>Pseudomonadati</taxon>
        <taxon>Pseudomonadota</taxon>
        <taxon>Alphaproteobacteria</taxon>
        <taxon>Rhodobacterales</taxon>
        <taxon>Roseobacteraceae</taxon>
        <taxon>Roseobacter</taxon>
    </lineage>
</organism>
<dbReference type="Pfam" id="PF04519">
    <property type="entry name" value="Bactofilin"/>
    <property type="match status" value="1"/>
</dbReference>
<dbReference type="PANTHER" id="PTHR35024:SF4">
    <property type="entry name" value="POLYMER-FORMING CYTOSKELETAL PROTEIN"/>
    <property type="match status" value="1"/>
</dbReference>
<comment type="similarity">
    <text evidence="1">Belongs to the bactofilin family.</text>
</comment>
<keyword evidence="3" id="KW-1185">Reference proteome</keyword>
<dbReference type="RefSeq" id="WP_219506972.1">
    <property type="nucleotide sequence ID" value="NZ_JAHXDN010000008.1"/>
</dbReference>
<dbReference type="Proteomes" id="UP001138661">
    <property type="component" value="Unassembled WGS sequence"/>
</dbReference>
<dbReference type="InterPro" id="IPR007607">
    <property type="entry name" value="BacA/B"/>
</dbReference>
<name>A0A9X1K2M8_9RHOB</name>